<feature type="transmembrane region" description="Helical" evidence="2">
    <location>
        <begin position="36"/>
        <end position="53"/>
    </location>
</feature>
<feature type="region of interest" description="Disordered" evidence="1">
    <location>
        <begin position="112"/>
        <end position="149"/>
    </location>
</feature>
<dbReference type="Proteomes" id="UP001562354">
    <property type="component" value="Unassembled WGS sequence"/>
</dbReference>
<evidence type="ECO:0000256" key="1">
    <source>
        <dbReference type="SAM" id="MobiDB-lite"/>
    </source>
</evidence>
<keyword evidence="4" id="KW-1185">Reference proteome</keyword>
<name>A0ABR3P3I1_9PEZI</name>
<evidence type="ECO:0000256" key="2">
    <source>
        <dbReference type="SAM" id="Phobius"/>
    </source>
</evidence>
<reference evidence="3 4" key="1">
    <citation type="submission" date="2024-07" db="EMBL/GenBank/DDBJ databases">
        <title>Draft sequence of the Neodothiora populina.</title>
        <authorList>
            <person name="Drown D.D."/>
            <person name="Schuette U.S."/>
            <person name="Buechlein A.B."/>
            <person name="Rusch D.R."/>
            <person name="Winton L.W."/>
            <person name="Adams G.A."/>
        </authorList>
    </citation>
    <scope>NUCLEOTIDE SEQUENCE [LARGE SCALE GENOMIC DNA]</scope>
    <source>
        <strain evidence="3 4">CPC 39397</strain>
    </source>
</reference>
<dbReference type="GeneID" id="95978167"/>
<dbReference type="RefSeq" id="XP_069196526.1">
    <property type="nucleotide sequence ID" value="XM_069344114.1"/>
</dbReference>
<feature type="region of interest" description="Disordered" evidence="1">
    <location>
        <begin position="61"/>
        <end position="95"/>
    </location>
</feature>
<gene>
    <name evidence="3" type="ORF">AAFC00_004467</name>
</gene>
<sequence length="149" mass="16289">MGGRLSMPRGVAGTTELSHPTKSPSAYSRRVNSRTLLAPAAAFTMAMILFVYTRTSIRAAKANAQRHRDADSGGQGLDLYNESRRRHGLADQVRDDKKYGAVGELASEARAQLLGKQSESEERRKEIASGRGAGEDRLKAAMRKRADEE</sequence>
<organism evidence="3 4">
    <name type="scientific">Neodothiora populina</name>
    <dbReference type="NCBI Taxonomy" id="2781224"/>
    <lineage>
        <taxon>Eukaryota</taxon>
        <taxon>Fungi</taxon>
        <taxon>Dikarya</taxon>
        <taxon>Ascomycota</taxon>
        <taxon>Pezizomycotina</taxon>
        <taxon>Dothideomycetes</taxon>
        <taxon>Dothideomycetidae</taxon>
        <taxon>Dothideales</taxon>
        <taxon>Dothioraceae</taxon>
        <taxon>Neodothiora</taxon>
    </lineage>
</organism>
<accession>A0ABR3P3I1</accession>
<protein>
    <submittedName>
        <fullName evidence="3">Uncharacterized protein</fullName>
    </submittedName>
</protein>
<feature type="compositionally biased region" description="Polar residues" evidence="1">
    <location>
        <begin position="15"/>
        <end position="26"/>
    </location>
</feature>
<keyword evidence="2" id="KW-0812">Transmembrane</keyword>
<keyword evidence="2" id="KW-1133">Transmembrane helix</keyword>
<feature type="compositionally biased region" description="Basic and acidic residues" evidence="1">
    <location>
        <begin position="118"/>
        <end position="149"/>
    </location>
</feature>
<dbReference type="EMBL" id="JBFMKM010000016">
    <property type="protein sequence ID" value="KAL1296844.1"/>
    <property type="molecule type" value="Genomic_DNA"/>
</dbReference>
<feature type="region of interest" description="Disordered" evidence="1">
    <location>
        <begin position="1"/>
        <end position="27"/>
    </location>
</feature>
<keyword evidence="2" id="KW-0472">Membrane</keyword>
<evidence type="ECO:0000313" key="4">
    <source>
        <dbReference type="Proteomes" id="UP001562354"/>
    </source>
</evidence>
<evidence type="ECO:0000313" key="3">
    <source>
        <dbReference type="EMBL" id="KAL1296844.1"/>
    </source>
</evidence>
<proteinExistence type="predicted"/>
<comment type="caution">
    <text evidence="3">The sequence shown here is derived from an EMBL/GenBank/DDBJ whole genome shotgun (WGS) entry which is preliminary data.</text>
</comment>